<name>A0A3P3VL94_9GAMM</name>
<dbReference type="Gene3D" id="2.50.20.10">
    <property type="entry name" value="Lipoprotein localisation LolA/LolB/LppX"/>
    <property type="match status" value="1"/>
</dbReference>
<evidence type="ECO:0000313" key="2">
    <source>
        <dbReference type="EMBL" id="RRJ83505.1"/>
    </source>
</evidence>
<accession>A0A3P3VL94</accession>
<comment type="caution">
    <text evidence="2">The sequence shown here is derived from an EMBL/GenBank/DDBJ whole genome shotgun (WGS) entry which is preliminary data.</text>
</comment>
<dbReference type="EMBL" id="QWEZ01000002">
    <property type="protein sequence ID" value="RRJ83505.1"/>
    <property type="molecule type" value="Genomic_DNA"/>
</dbReference>
<dbReference type="CDD" id="cd16329">
    <property type="entry name" value="LolA_like"/>
    <property type="match status" value="1"/>
</dbReference>
<evidence type="ECO:0000313" key="3">
    <source>
        <dbReference type="Proteomes" id="UP000280792"/>
    </source>
</evidence>
<sequence length="246" mass="28459">MFSLGVSLQALADDPSARDLVRSALDHWRGVSSYAEMTMTIERSDWTRTLGMRAWTRGDKLSLVRVIDPPRDAGNGTLLRGHEMWTFSPKVNRIIKIPSAMMNQSWMGSDLSNKDIARSSDIVDQYRHRLLSREAVDGHQLYWVESIPLESAAVVWGRERLAIRDDYVLMEHQFWDQDDELVKTLTTLKVETFDGREVASLQRMVNTESPDEWTEIRVLRARYDVPLEAYLFTHSNLRNPREQPLP</sequence>
<keyword evidence="3" id="KW-1185">Reference proteome</keyword>
<dbReference type="AlphaFoldDB" id="A0A3P3VL94"/>
<gene>
    <name evidence="2" type="ORF">D0544_13130</name>
</gene>
<reference evidence="2 3" key="2">
    <citation type="submission" date="2018-12" db="EMBL/GenBank/DDBJ databases">
        <title>Simiduia agarivorans gen. nov., sp. nov., a marine, agarolytic bacterium isolated from shallow coastal water from Keelung, Taiwan.</title>
        <authorList>
            <person name="Shieh W.Y."/>
        </authorList>
    </citation>
    <scope>NUCLEOTIDE SEQUENCE [LARGE SCALE GENOMIC DNA]</scope>
    <source>
        <strain evidence="2 3">GTF-13</strain>
    </source>
</reference>
<dbReference type="Proteomes" id="UP000280792">
    <property type="component" value="Unassembled WGS sequence"/>
</dbReference>
<protein>
    <submittedName>
        <fullName evidence="2">Outer membrane lipoprotein-sorting protein</fullName>
    </submittedName>
</protein>
<dbReference type="InterPro" id="IPR033399">
    <property type="entry name" value="TP_0789-like"/>
</dbReference>
<organism evidence="2 3">
    <name type="scientific">Aestuariirhabdus litorea</name>
    <dbReference type="NCBI Taxonomy" id="2528527"/>
    <lineage>
        <taxon>Bacteria</taxon>
        <taxon>Pseudomonadati</taxon>
        <taxon>Pseudomonadota</taxon>
        <taxon>Gammaproteobacteria</taxon>
        <taxon>Oceanospirillales</taxon>
        <taxon>Aestuariirhabdaceae</taxon>
        <taxon>Aestuariirhabdus</taxon>
    </lineage>
</organism>
<evidence type="ECO:0000259" key="1">
    <source>
        <dbReference type="Pfam" id="PF17131"/>
    </source>
</evidence>
<keyword evidence="2" id="KW-0449">Lipoprotein</keyword>
<dbReference type="Pfam" id="PF17131">
    <property type="entry name" value="LolA_like"/>
    <property type="match status" value="1"/>
</dbReference>
<proteinExistence type="predicted"/>
<reference evidence="2 3" key="1">
    <citation type="submission" date="2018-08" db="EMBL/GenBank/DDBJ databases">
        <authorList>
            <person name="Khan S.A."/>
        </authorList>
    </citation>
    <scope>NUCLEOTIDE SEQUENCE [LARGE SCALE GENOMIC DNA]</scope>
    <source>
        <strain evidence="2 3">GTF-13</strain>
    </source>
</reference>
<feature type="domain" description="Uncharacterized protein TP-0789" evidence="1">
    <location>
        <begin position="58"/>
        <end position="238"/>
    </location>
</feature>